<sequence length="166" mass="20187">MISENAVVVMDRGFASWKFLEQLSERNCLFVVRLKNNMRMKFNDHRYRVVEFYDENQREFCLATNLKHLSDEEVSQLYRHRWAIENLWKFLKMHLSLDRLIAKSLKGMVNQIYMFLIVYLILELVDVPKYFGRKLLDKLRYLQLELSRGCSVVHWCFDWQPEQLIT</sequence>
<dbReference type="AlphaFoldDB" id="Q8DM76"/>
<dbReference type="Pfam" id="PF01609">
    <property type="entry name" value="DDE_Tnp_1"/>
    <property type="match status" value="1"/>
</dbReference>
<dbReference type="PANTHER" id="PTHR33258">
    <property type="entry name" value="TRANSPOSASE INSL FOR INSERTION SEQUENCE ELEMENT IS186A-RELATED"/>
    <property type="match status" value="1"/>
</dbReference>
<evidence type="ECO:0000259" key="1">
    <source>
        <dbReference type="Pfam" id="PF01609"/>
    </source>
</evidence>
<evidence type="ECO:0000313" key="3">
    <source>
        <dbReference type="Proteomes" id="UP000000440"/>
    </source>
</evidence>
<dbReference type="PANTHER" id="PTHR33258:SF1">
    <property type="entry name" value="TRANSPOSASE INSL FOR INSERTION SEQUENCE ELEMENT IS186A-RELATED"/>
    <property type="match status" value="1"/>
</dbReference>
<evidence type="ECO:0000313" key="2">
    <source>
        <dbReference type="EMBL" id="BAC07800.1"/>
    </source>
</evidence>
<dbReference type="EMBL" id="BA000039">
    <property type="protein sequence ID" value="BAC07800.1"/>
    <property type="molecule type" value="Genomic_DNA"/>
</dbReference>
<accession>Q8DM76</accession>
<feature type="domain" description="Transposase IS4-like" evidence="1">
    <location>
        <begin position="4"/>
        <end position="121"/>
    </location>
</feature>
<dbReference type="KEGG" id="tel:tlr0247"/>
<reference evidence="2 3" key="1">
    <citation type="journal article" date="2002" name="DNA Res.">
        <title>Complete genome structure of the thermophilic cyanobacterium Thermosynechococcus elongatus BP-1.</title>
        <authorList>
            <person name="Nakamura Y."/>
            <person name="Kaneko T."/>
            <person name="Sato S."/>
            <person name="Ikeuchi M."/>
            <person name="Katoh H."/>
            <person name="Sasamoto S."/>
            <person name="Watanabe A."/>
            <person name="Iriguchi M."/>
            <person name="Kawashima K."/>
            <person name="Kimura T."/>
            <person name="Kishida Y."/>
            <person name="Kiyokawa C."/>
            <person name="Kohara M."/>
            <person name="Matsumoto M."/>
            <person name="Matsuno A."/>
            <person name="Nakazaki N."/>
            <person name="Shimpo S."/>
            <person name="Sugimoto M."/>
            <person name="Takeuchi C."/>
            <person name="Yamada M."/>
            <person name="Tabata S."/>
        </authorList>
    </citation>
    <scope>NUCLEOTIDE SEQUENCE [LARGE SCALE GENOMIC DNA]</scope>
    <source>
        <strain evidence="3">IAM M-273 / NIES-2133 / BP-1</strain>
    </source>
</reference>
<dbReference type="InterPro" id="IPR002559">
    <property type="entry name" value="Transposase_11"/>
</dbReference>
<dbReference type="EnsemblBacteria" id="BAC07800">
    <property type="protein sequence ID" value="BAC07800"/>
    <property type="gene ID" value="BAC07800"/>
</dbReference>
<organism evidence="2 3">
    <name type="scientific">Thermosynechococcus vestitus (strain NIES-2133 / IAM M-273 / BP-1)</name>
    <dbReference type="NCBI Taxonomy" id="197221"/>
    <lineage>
        <taxon>Bacteria</taxon>
        <taxon>Bacillati</taxon>
        <taxon>Cyanobacteriota</taxon>
        <taxon>Cyanophyceae</taxon>
        <taxon>Acaryochloridales</taxon>
        <taxon>Thermosynechococcaceae</taxon>
        <taxon>Thermosynechococcus</taxon>
    </lineage>
</organism>
<dbReference type="eggNOG" id="COG3385">
    <property type="taxonomic scope" value="Bacteria"/>
</dbReference>
<keyword evidence="3" id="KW-1185">Reference proteome</keyword>
<gene>
    <name evidence="2" type="ordered locus">tlr0247</name>
</gene>
<dbReference type="InterPro" id="IPR012337">
    <property type="entry name" value="RNaseH-like_sf"/>
</dbReference>
<dbReference type="GO" id="GO:0006313">
    <property type="term" value="P:DNA transposition"/>
    <property type="evidence" value="ECO:0007669"/>
    <property type="project" value="InterPro"/>
</dbReference>
<dbReference type="GO" id="GO:0004803">
    <property type="term" value="F:transposase activity"/>
    <property type="evidence" value="ECO:0007669"/>
    <property type="project" value="InterPro"/>
</dbReference>
<protein>
    <submittedName>
        <fullName evidence="2">Tlr0247 protein</fullName>
    </submittedName>
</protein>
<dbReference type="Proteomes" id="UP000000440">
    <property type="component" value="Chromosome"/>
</dbReference>
<dbReference type="SUPFAM" id="SSF53098">
    <property type="entry name" value="Ribonuclease H-like"/>
    <property type="match status" value="1"/>
</dbReference>
<dbReference type="GO" id="GO:0003677">
    <property type="term" value="F:DNA binding"/>
    <property type="evidence" value="ECO:0007669"/>
    <property type="project" value="InterPro"/>
</dbReference>
<name>Q8DM76_THEVB</name>
<proteinExistence type="predicted"/>